<gene>
    <name evidence="1" type="ORF">GLUCOINTEAF2_0204237</name>
</gene>
<accession>A0A0C1UVW7</accession>
<dbReference type="Proteomes" id="UP000031553">
    <property type="component" value="Unassembled WGS sequence"/>
</dbReference>
<comment type="caution">
    <text evidence="1">The sequence shown here is derived from an EMBL/GenBank/DDBJ whole genome shotgun (WGS) entry which is preliminary data.</text>
</comment>
<evidence type="ECO:0000313" key="1">
    <source>
        <dbReference type="EMBL" id="KPH86963.1"/>
    </source>
</evidence>
<dbReference type="RefSeq" id="WP_242407784.1">
    <property type="nucleotide sequence ID" value="NZ_JUFX02000177.1"/>
</dbReference>
<protein>
    <submittedName>
        <fullName evidence="1">Uncharacterized protein</fullName>
    </submittedName>
</protein>
<dbReference type="EMBL" id="JUFX02000177">
    <property type="protein sequence ID" value="KPH86963.1"/>
    <property type="molecule type" value="Genomic_DNA"/>
</dbReference>
<evidence type="ECO:0000313" key="2">
    <source>
        <dbReference type="Proteomes" id="UP000031553"/>
    </source>
</evidence>
<proteinExistence type="predicted"/>
<reference evidence="1 2" key="1">
    <citation type="submission" date="2015-07" db="EMBL/GenBank/DDBJ databases">
        <title>Draft Genome Sequence of Komagataeibacter intermedius Strain AF2, Isolated from Kombucha Tea.</title>
        <authorList>
            <person name="Santos R.A."/>
            <person name="Berretta A.A."/>
            <person name="Barud H.S."/>
            <person name="Ribeiro S.J."/>
            <person name="Gonzalez-Garcia L.N."/>
            <person name="Zucchi T.D."/>
            <person name="Goldman G.H."/>
            <person name="Riano-Pachon D.M."/>
        </authorList>
    </citation>
    <scope>NUCLEOTIDE SEQUENCE [LARGE SCALE GENOMIC DNA]</scope>
    <source>
        <strain evidence="1 2">AF2</strain>
    </source>
</reference>
<name>A0A0C1UVW7_9PROT</name>
<organism evidence="1 2">
    <name type="scientific">Komagataeibacter intermedius AF2</name>
    <dbReference type="NCBI Taxonomy" id="1458464"/>
    <lineage>
        <taxon>Bacteria</taxon>
        <taxon>Pseudomonadati</taxon>
        <taxon>Pseudomonadota</taxon>
        <taxon>Alphaproteobacteria</taxon>
        <taxon>Acetobacterales</taxon>
        <taxon>Acetobacteraceae</taxon>
        <taxon>Komagataeibacter</taxon>
    </lineage>
</organism>
<sequence length="207" mass="23788">MGLSGLAAGRLLRSWRSALPRRRHSTGFVRLTFLIVRRPGSMVMTWRWLAPWFGKDGRPQAIDCVRDIRVVRILMSFNQFASKCPDRVYFRLLKAMRFTHHRSDHRFVQTRVMRSALRHLRMKRMVIVQRRSQKALYILHGVCDARTEPGIILDVRLTGFLPQPVICGGLPGRLLSVFGLHAIEGFQHILDIAGFLLGLRHDGPLMG</sequence>
<dbReference type="AlphaFoldDB" id="A0A0C1UVW7"/>